<reference evidence="1 2" key="1">
    <citation type="submission" date="2024-01" db="EMBL/GenBank/DDBJ databases">
        <title>Genome mining of biosynthetic gene clusters to explore secondary metabolites of Streptomyces sp.</title>
        <authorList>
            <person name="Baig A."/>
            <person name="Ajitkumar Shintre N."/>
            <person name="Kumar H."/>
            <person name="Anbarasu A."/>
            <person name="Ramaiah S."/>
        </authorList>
    </citation>
    <scope>NUCLEOTIDE SEQUENCE [LARGE SCALE GENOMIC DNA]</scope>
    <source>
        <strain evidence="1 2">A57</strain>
    </source>
</reference>
<dbReference type="Proteomes" id="UP001585080">
    <property type="component" value="Unassembled WGS sequence"/>
</dbReference>
<organism evidence="1 2">
    <name type="scientific">Streptomyces broussonetiae</name>
    <dbReference type="NCBI Taxonomy" id="2686304"/>
    <lineage>
        <taxon>Bacteria</taxon>
        <taxon>Bacillati</taxon>
        <taxon>Actinomycetota</taxon>
        <taxon>Actinomycetes</taxon>
        <taxon>Kitasatosporales</taxon>
        <taxon>Streptomycetaceae</taxon>
        <taxon>Streptomyces</taxon>
    </lineage>
</organism>
<dbReference type="InterPro" id="IPR029058">
    <property type="entry name" value="AB_hydrolase_fold"/>
</dbReference>
<evidence type="ECO:0000313" key="2">
    <source>
        <dbReference type="Proteomes" id="UP001585080"/>
    </source>
</evidence>
<dbReference type="Gene3D" id="3.40.50.1820">
    <property type="entry name" value="alpha/beta hydrolase"/>
    <property type="match status" value="1"/>
</dbReference>
<dbReference type="SUPFAM" id="SSF53474">
    <property type="entry name" value="alpha/beta-Hydrolases"/>
    <property type="match status" value="1"/>
</dbReference>
<evidence type="ECO:0000313" key="1">
    <source>
        <dbReference type="EMBL" id="MFB8772858.1"/>
    </source>
</evidence>
<dbReference type="EMBL" id="JAYMRP010000006">
    <property type="protein sequence ID" value="MFB8772858.1"/>
    <property type="molecule type" value="Genomic_DNA"/>
</dbReference>
<name>A0ABV5E7N8_9ACTN</name>
<accession>A0ABV5E7N8</accession>
<gene>
    <name evidence="1" type="ORF">VSS16_08940</name>
</gene>
<proteinExistence type="predicted"/>
<protein>
    <recommendedName>
        <fullName evidence="3">AB hydrolase-1 domain-containing protein</fullName>
    </recommendedName>
</protein>
<evidence type="ECO:0008006" key="3">
    <source>
        <dbReference type="Google" id="ProtNLM"/>
    </source>
</evidence>
<dbReference type="RefSeq" id="WP_376731765.1">
    <property type="nucleotide sequence ID" value="NZ_JAYMRP010000006.1"/>
</dbReference>
<comment type="caution">
    <text evidence="1">The sequence shown here is derived from an EMBL/GenBank/DDBJ whole genome shotgun (WGS) entry which is preliminary data.</text>
</comment>
<keyword evidence="2" id="KW-1185">Reference proteome</keyword>
<sequence>MTSVLFIHGTGVRAPDYAAALRTVRAGLGRIRPDVAVAECDWGSALGSYLRAEGASIPGYRPQKTDTTPRRTPDDEERARWALLYAEPDAELTLFALSGPGDAPGAFVPGAVPAGQRLWKQVSGLAEAPAVREAWEAAGLAGQLDDVLRDLRSSGVFRSACNALDDGRGGPGRGLPRLTGRSLVARALARLPEGPGAVPVAERDAAVDAVTDELGGDERGLAEVVGRSLGAFARLAERAGGSRLVVSRRGTISEHSLGFSGDILSYLVRGEAVRAYVADLTGTLPAPVVLLGHSLGGVIGFDLLASHPSLTPHVTQLITVGSQAPLLYELDALPSRPYGTGLPAHFPAWLNVYDPRDLLSFLGSPIFGSRVRDVEVDNGQPVSAAHGAYWANPRLYEVLAQALPGGRGCAGMM</sequence>